<keyword evidence="2" id="KW-1185">Reference proteome</keyword>
<name>A0A669D9H5_ORENI</name>
<dbReference type="SUPFAM" id="SSF57756">
    <property type="entry name" value="Retrovirus zinc finger-like domains"/>
    <property type="match status" value="1"/>
</dbReference>
<dbReference type="Ensembl" id="ENSONIT00000054772.1">
    <property type="protein sequence ID" value="ENSONIP00000055604.1"/>
    <property type="gene ID" value="ENSONIG00000028966.1"/>
</dbReference>
<reference evidence="2" key="1">
    <citation type="submission" date="2012-01" db="EMBL/GenBank/DDBJ databases">
        <title>The Genome Sequence of Oreochromis niloticus (Nile Tilapia).</title>
        <authorList>
            <consortium name="Broad Institute Genome Assembly Team"/>
            <consortium name="Broad Institute Sequencing Platform"/>
            <person name="Di Palma F."/>
            <person name="Johnson J."/>
            <person name="Lander E.S."/>
            <person name="Lindblad-Toh K."/>
        </authorList>
    </citation>
    <scope>NUCLEOTIDE SEQUENCE [LARGE SCALE GENOMIC DNA]</scope>
</reference>
<dbReference type="InterPro" id="IPR036875">
    <property type="entry name" value="Znf_CCHC_sf"/>
</dbReference>
<reference evidence="1" key="3">
    <citation type="submission" date="2025-09" db="UniProtKB">
        <authorList>
            <consortium name="Ensembl"/>
        </authorList>
    </citation>
    <scope>IDENTIFICATION</scope>
</reference>
<dbReference type="AlphaFoldDB" id="A0A669D9H5"/>
<evidence type="ECO:0000313" key="1">
    <source>
        <dbReference type="Ensembl" id="ENSONIP00000055604.1"/>
    </source>
</evidence>
<evidence type="ECO:0008006" key="3">
    <source>
        <dbReference type="Google" id="ProtNLM"/>
    </source>
</evidence>
<accession>A0A669D9H5</accession>
<sequence>MSVNWSRENFKCWKFSENTSTGRGLNRGRNKRGEGPRGFRWERDRRKEKCYACRERGHYAREDKIYIVDGKIIGNRFCVY</sequence>
<proteinExistence type="predicted"/>
<dbReference type="GO" id="GO:0003676">
    <property type="term" value="F:nucleic acid binding"/>
    <property type="evidence" value="ECO:0007669"/>
    <property type="project" value="InterPro"/>
</dbReference>
<dbReference type="InParanoid" id="A0A669D9H5"/>
<dbReference type="Proteomes" id="UP000005207">
    <property type="component" value="Linkage group LG3"/>
</dbReference>
<evidence type="ECO:0000313" key="2">
    <source>
        <dbReference type="Proteomes" id="UP000005207"/>
    </source>
</evidence>
<protein>
    <recommendedName>
        <fullName evidence="3">CCHC-type domain-containing protein</fullName>
    </recommendedName>
</protein>
<organism evidence="1 2">
    <name type="scientific">Oreochromis niloticus</name>
    <name type="common">Nile tilapia</name>
    <name type="synonym">Tilapia nilotica</name>
    <dbReference type="NCBI Taxonomy" id="8128"/>
    <lineage>
        <taxon>Eukaryota</taxon>
        <taxon>Metazoa</taxon>
        <taxon>Chordata</taxon>
        <taxon>Craniata</taxon>
        <taxon>Vertebrata</taxon>
        <taxon>Euteleostomi</taxon>
        <taxon>Actinopterygii</taxon>
        <taxon>Neopterygii</taxon>
        <taxon>Teleostei</taxon>
        <taxon>Neoteleostei</taxon>
        <taxon>Acanthomorphata</taxon>
        <taxon>Ovalentaria</taxon>
        <taxon>Cichlomorphae</taxon>
        <taxon>Cichliformes</taxon>
        <taxon>Cichlidae</taxon>
        <taxon>African cichlids</taxon>
        <taxon>Pseudocrenilabrinae</taxon>
        <taxon>Oreochromini</taxon>
        <taxon>Oreochromis</taxon>
    </lineage>
</organism>
<reference evidence="1" key="2">
    <citation type="submission" date="2025-08" db="UniProtKB">
        <authorList>
            <consortium name="Ensembl"/>
        </authorList>
    </citation>
    <scope>IDENTIFICATION</scope>
</reference>
<dbReference type="GO" id="GO:0008270">
    <property type="term" value="F:zinc ion binding"/>
    <property type="evidence" value="ECO:0007669"/>
    <property type="project" value="InterPro"/>
</dbReference>